<reference evidence="3 4" key="1">
    <citation type="submission" date="2015-07" db="EMBL/GenBank/DDBJ databases">
        <authorList>
            <person name="Noorani M."/>
        </authorList>
    </citation>
    <scope>NUCLEOTIDE SEQUENCE [LARGE SCALE GENOMIC DNA]</scope>
    <source>
        <strain evidence="3">BBA 69670</strain>
    </source>
</reference>
<dbReference type="Proteomes" id="UP000044841">
    <property type="component" value="Unassembled WGS sequence"/>
</dbReference>
<feature type="region of interest" description="Disordered" evidence="1">
    <location>
        <begin position="74"/>
        <end position="97"/>
    </location>
</feature>
<sequence>MSADHHNLDLDCDHPRQTGLPPVAKYVCGAAFVLSMGLAVPFFYAKSRALASKVGVHLSREVAGGPGVALLRRPPRLSSQLSHSTRKAGQTTRDEPPADTLGAIRHAFKALGVATLAVGATTGVGVVGVMVGLGITTVGEFHTLMRSLVRSSFPELHGALHSVPDTGAQGRVEVWDKEQTEKALEEAYAKGGVRAWVSEARRQLERERAVAQRIAEWQGQNRSG</sequence>
<evidence type="ECO:0000256" key="1">
    <source>
        <dbReference type="SAM" id="MobiDB-lite"/>
    </source>
</evidence>
<keyword evidence="2" id="KW-0812">Transmembrane</keyword>
<evidence type="ECO:0000313" key="3">
    <source>
        <dbReference type="EMBL" id="CUA77733.1"/>
    </source>
</evidence>
<dbReference type="AlphaFoldDB" id="A0A0K6GGI3"/>
<keyword evidence="2" id="KW-1133">Transmembrane helix</keyword>
<name>A0A0K6GGI3_9AGAM</name>
<organism evidence="3 4">
    <name type="scientific">Rhizoctonia solani</name>
    <dbReference type="NCBI Taxonomy" id="456999"/>
    <lineage>
        <taxon>Eukaryota</taxon>
        <taxon>Fungi</taxon>
        <taxon>Dikarya</taxon>
        <taxon>Basidiomycota</taxon>
        <taxon>Agaricomycotina</taxon>
        <taxon>Agaricomycetes</taxon>
        <taxon>Cantharellales</taxon>
        <taxon>Ceratobasidiaceae</taxon>
        <taxon>Rhizoctonia</taxon>
    </lineage>
</organism>
<keyword evidence="2" id="KW-0472">Membrane</keyword>
<feature type="compositionally biased region" description="Low complexity" evidence="1">
    <location>
        <begin position="74"/>
        <end position="83"/>
    </location>
</feature>
<dbReference type="EMBL" id="CYGV01001867">
    <property type="protein sequence ID" value="CUA77733.1"/>
    <property type="molecule type" value="Genomic_DNA"/>
</dbReference>
<evidence type="ECO:0000313" key="4">
    <source>
        <dbReference type="Proteomes" id="UP000044841"/>
    </source>
</evidence>
<proteinExistence type="predicted"/>
<evidence type="ECO:0000256" key="2">
    <source>
        <dbReference type="SAM" id="Phobius"/>
    </source>
</evidence>
<protein>
    <submittedName>
        <fullName evidence="3">Uncharacterized protein</fullName>
    </submittedName>
</protein>
<gene>
    <name evidence="3" type="ORF">RSOLAG22IIIB_06749</name>
</gene>
<accession>A0A0K6GGI3</accession>
<feature type="transmembrane region" description="Helical" evidence="2">
    <location>
        <begin position="23"/>
        <end position="44"/>
    </location>
</feature>
<keyword evidence="4" id="KW-1185">Reference proteome</keyword>